<organism evidence="2">
    <name type="scientific">Opuntia streptacantha</name>
    <name type="common">Prickly pear cactus</name>
    <name type="synonym">Opuntia cardona</name>
    <dbReference type="NCBI Taxonomy" id="393608"/>
    <lineage>
        <taxon>Eukaryota</taxon>
        <taxon>Viridiplantae</taxon>
        <taxon>Streptophyta</taxon>
        <taxon>Embryophyta</taxon>
        <taxon>Tracheophyta</taxon>
        <taxon>Spermatophyta</taxon>
        <taxon>Magnoliopsida</taxon>
        <taxon>eudicotyledons</taxon>
        <taxon>Gunneridae</taxon>
        <taxon>Pentapetalae</taxon>
        <taxon>Caryophyllales</taxon>
        <taxon>Cactineae</taxon>
        <taxon>Cactaceae</taxon>
        <taxon>Opuntioideae</taxon>
        <taxon>Opuntia</taxon>
    </lineage>
</organism>
<reference evidence="2" key="1">
    <citation type="journal article" date="2013" name="J. Plant Res.">
        <title>Effect of fungi and light on seed germination of three Opuntia species from semiarid lands of central Mexico.</title>
        <authorList>
            <person name="Delgado-Sanchez P."/>
            <person name="Jimenez-Bremont J.F."/>
            <person name="Guerrero-Gonzalez Mde L."/>
            <person name="Flores J."/>
        </authorList>
    </citation>
    <scope>NUCLEOTIDE SEQUENCE</scope>
    <source>
        <tissue evidence="2">Cladode</tissue>
    </source>
</reference>
<name>A0A7C9DD90_OPUST</name>
<evidence type="ECO:0000256" key="1">
    <source>
        <dbReference type="SAM" id="Phobius"/>
    </source>
</evidence>
<evidence type="ECO:0000313" key="2">
    <source>
        <dbReference type="EMBL" id="MBA4638967.1"/>
    </source>
</evidence>
<sequence>MSSSPFGSSFDNPPPDAFDDAAKNISSAAVASIVVGVIATIAIVIAIIYCLKKTGDAIPAYAQAQLTIGANKPNPNQVYARDNPTYLTKATIEQFLSDIAKEKPIRFSPQELTETTNNFSQV</sequence>
<reference evidence="2" key="2">
    <citation type="submission" date="2020-07" db="EMBL/GenBank/DDBJ databases">
        <authorList>
            <person name="Vera ALvarez R."/>
            <person name="Arias-Moreno D.M."/>
            <person name="Jimenez-Jacinto V."/>
            <person name="Jimenez-Bremont J.F."/>
            <person name="Swaminathan K."/>
            <person name="Moose S.P."/>
            <person name="Guerrero-Gonzalez M.L."/>
            <person name="Marino-Ramirez L."/>
            <person name="Landsman D."/>
            <person name="Rodriguez-Kessler M."/>
            <person name="Delgado-Sanchez P."/>
        </authorList>
    </citation>
    <scope>NUCLEOTIDE SEQUENCE</scope>
    <source>
        <tissue evidence="2">Cladode</tissue>
    </source>
</reference>
<keyword evidence="1" id="KW-1133">Transmembrane helix</keyword>
<accession>A0A7C9DD90</accession>
<proteinExistence type="predicted"/>
<keyword evidence="1" id="KW-0472">Membrane</keyword>
<feature type="transmembrane region" description="Helical" evidence="1">
    <location>
        <begin position="28"/>
        <end position="51"/>
    </location>
</feature>
<dbReference type="AlphaFoldDB" id="A0A7C9DD90"/>
<protein>
    <submittedName>
        <fullName evidence="2">Uncharacterized protein</fullName>
    </submittedName>
</protein>
<keyword evidence="1" id="KW-0812">Transmembrane</keyword>
<dbReference type="EMBL" id="GISG01111532">
    <property type="protein sequence ID" value="MBA4638967.1"/>
    <property type="molecule type" value="Transcribed_RNA"/>
</dbReference>